<reference evidence="1 2" key="1">
    <citation type="journal article" date="2018" name="Front. Plant Sci.">
        <title>Red Clover (Trifolium pratense) and Zigzag Clover (T. medium) - A Picture of Genomic Similarities and Differences.</title>
        <authorList>
            <person name="Dluhosova J."/>
            <person name="Istvanek J."/>
            <person name="Nedelnik J."/>
            <person name="Repkova J."/>
        </authorList>
    </citation>
    <scope>NUCLEOTIDE SEQUENCE [LARGE SCALE GENOMIC DNA]</scope>
    <source>
        <strain evidence="2">cv. 10/8</strain>
        <tissue evidence="1">Leaf</tissue>
    </source>
</reference>
<proteinExistence type="predicted"/>
<comment type="caution">
    <text evidence="1">The sequence shown here is derived from an EMBL/GenBank/DDBJ whole genome shotgun (WGS) entry which is preliminary data.</text>
</comment>
<evidence type="ECO:0000313" key="2">
    <source>
        <dbReference type="Proteomes" id="UP000265520"/>
    </source>
</evidence>
<evidence type="ECO:0000313" key="1">
    <source>
        <dbReference type="EMBL" id="MCI67086.1"/>
    </source>
</evidence>
<dbReference type="Proteomes" id="UP000265520">
    <property type="component" value="Unassembled WGS sequence"/>
</dbReference>
<dbReference type="EMBL" id="LXQA010708614">
    <property type="protein sequence ID" value="MCI67086.1"/>
    <property type="molecule type" value="Genomic_DNA"/>
</dbReference>
<organism evidence="1 2">
    <name type="scientific">Trifolium medium</name>
    <dbReference type="NCBI Taxonomy" id="97028"/>
    <lineage>
        <taxon>Eukaryota</taxon>
        <taxon>Viridiplantae</taxon>
        <taxon>Streptophyta</taxon>
        <taxon>Embryophyta</taxon>
        <taxon>Tracheophyta</taxon>
        <taxon>Spermatophyta</taxon>
        <taxon>Magnoliopsida</taxon>
        <taxon>eudicotyledons</taxon>
        <taxon>Gunneridae</taxon>
        <taxon>Pentapetalae</taxon>
        <taxon>rosids</taxon>
        <taxon>fabids</taxon>
        <taxon>Fabales</taxon>
        <taxon>Fabaceae</taxon>
        <taxon>Papilionoideae</taxon>
        <taxon>50 kb inversion clade</taxon>
        <taxon>NPAAA clade</taxon>
        <taxon>Hologalegina</taxon>
        <taxon>IRL clade</taxon>
        <taxon>Trifolieae</taxon>
        <taxon>Trifolium</taxon>
    </lineage>
</organism>
<name>A0A392U3X2_9FABA</name>
<dbReference type="AlphaFoldDB" id="A0A392U3X2"/>
<keyword evidence="2" id="KW-1185">Reference proteome</keyword>
<accession>A0A392U3X2</accession>
<sequence>MTKATASLCQSDGARRITMNTRGILTMGGRVELEPLDLMWEIGCDIKEQKIGLKFALAN</sequence>
<protein>
    <submittedName>
        <fullName evidence="1">Uncharacterized protein</fullName>
    </submittedName>
</protein>